<reference evidence="1 2" key="1">
    <citation type="submission" date="2015-07" db="EMBL/GenBank/DDBJ databases">
        <title>Genome sequencing of Kibdelosporangium phytohabitans.</title>
        <authorList>
            <person name="Qin S."/>
            <person name="Xing K."/>
        </authorList>
    </citation>
    <scope>NUCLEOTIDE SEQUENCE [LARGE SCALE GENOMIC DNA]</scope>
    <source>
        <strain evidence="1 2">KLBMP1111</strain>
    </source>
</reference>
<dbReference type="KEGG" id="kphy:AOZ06_38265"/>
<keyword evidence="2" id="KW-1185">Reference proteome</keyword>
<dbReference type="Proteomes" id="UP000063699">
    <property type="component" value="Chromosome"/>
</dbReference>
<gene>
    <name evidence="1" type="ORF">AOZ06_38265</name>
</gene>
<evidence type="ECO:0000313" key="2">
    <source>
        <dbReference type="Proteomes" id="UP000063699"/>
    </source>
</evidence>
<sequence>MTGFTRDGSVQRSTYGKRLTMTADFGDQPAAGVPAGCVRAETRGDRTDDVVPVRGVIPSIEYVYGPSRVRPSPSG</sequence>
<organism evidence="1 2">
    <name type="scientific">Kibdelosporangium phytohabitans</name>
    <dbReference type="NCBI Taxonomy" id="860235"/>
    <lineage>
        <taxon>Bacteria</taxon>
        <taxon>Bacillati</taxon>
        <taxon>Actinomycetota</taxon>
        <taxon>Actinomycetes</taxon>
        <taxon>Pseudonocardiales</taxon>
        <taxon>Pseudonocardiaceae</taxon>
        <taxon>Kibdelosporangium</taxon>
    </lineage>
</organism>
<protein>
    <submittedName>
        <fullName evidence="1">Uncharacterized protein</fullName>
    </submittedName>
</protein>
<evidence type="ECO:0000313" key="1">
    <source>
        <dbReference type="EMBL" id="ALG11941.1"/>
    </source>
</evidence>
<accession>A0A0N9I2K2</accession>
<dbReference type="EMBL" id="CP012752">
    <property type="protein sequence ID" value="ALG11941.1"/>
    <property type="molecule type" value="Genomic_DNA"/>
</dbReference>
<proteinExistence type="predicted"/>
<name>A0A0N9I2K2_9PSEU</name>
<dbReference type="AlphaFoldDB" id="A0A0N9I2K2"/>